<organism evidence="1 2">
    <name type="scientific">Spiromyces aspiralis</name>
    <dbReference type="NCBI Taxonomy" id="68401"/>
    <lineage>
        <taxon>Eukaryota</taxon>
        <taxon>Fungi</taxon>
        <taxon>Fungi incertae sedis</taxon>
        <taxon>Zoopagomycota</taxon>
        <taxon>Kickxellomycotina</taxon>
        <taxon>Kickxellomycetes</taxon>
        <taxon>Kickxellales</taxon>
        <taxon>Kickxellaceae</taxon>
        <taxon>Spiromyces</taxon>
    </lineage>
</organism>
<dbReference type="Proteomes" id="UP001145114">
    <property type="component" value="Unassembled WGS sequence"/>
</dbReference>
<name>A0ACC1HG86_9FUNG</name>
<keyword evidence="2" id="KW-1185">Reference proteome</keyword>
<dbReference type="EMBL" id="JAMZIH010005784">
    <property type="protein sequence ID" value="KAJ1674656.1"/>
    <property type="molecule type" value="Genomic_DNA"/>
</dbReference>
<evidence type="ECO:0000313" key="1">
    <source>
        <dbReference type="EMBL" id="KAJ1674656.1"/>
    </source>
</evidence>
<feature type="non-terminal residue" evidence="1">
    <location>
        <position position="1"/>
    </location>
</feature>
<evidence type="ECO:0000313" key="2">
    <source>
        <dbReference type="Proteomes" id="UP001145114"/>
    </source>
</evidence>
<protein>
    <submittedName>
        <fullName evidence="1">DNA topoisomerase 2-associated protein pat1</fullName>
    </submittedName>
</protein>
<proteinExistence type="predicted"/>
<gene>
    <name evidence="1" type="primary">PAT1</name>
    <name evidence="1" type="ORF">EV182_002831</name>
</gene>
<reference evidence="1" key="1">
    <citation type="submission" date="2022-06" db="EMBL/GenBank/DDBJ databases">
        <title>Phylogenomic reconstructions and comparative analyses of Kickxellomycotina fungi.</title>
        <authorList>
            <person name="Reynolds N.K."/>
            <person name="Stajich J.E."/>
            <person name="Barry K."/>
            <person name="Grigoriev I.V."/>
            <person name="Crous P."/>
            <person name="Smith M.E."/>
        </authorList>
    </citation>
    <scope>NUCLEOTIDE SEQUENCE</scope>
    <source>
        <strain evidence="1">RSA 2271</strain>
    </source>
</reference>
<accession>A0ACC1HG86</accession>
<sequence>TFAVNAGEISKDFDFFQSTLNIQGEMPQKPSINAAAAAAATTGSGSSNGGTASETKRILTLEEVEAQMLQAVQVQKAQAREALKAKRRAERERRRAEQAKYNNMMTNYDKNYVMRIQMAQLVTEDPFSEDFYNHMYQLIHANEAEVGGSLGGQAQGGRVLYGRMGRGHRSNTQGGLSRMQQQVQRMINNAKSRSKSHHTSLEGALGKVSVTSVRNPKQVIQVKRQNTPGPADSPVPLASGAESSTPHTTADSPVQPSAPALPKEVDIEHGSSSRPYSLSTARDTRRPEIERRNVLWKIERVYSAVLKLEQLVRDQPRLPRQDDHPDVVAWRQSYATHQNQLWELLDVKQPLMDVHPHPFVRFLSIPKGKQIISRVAHHLLPERMLALITTLIANFESLDVCRAGRSAFAGTNGLDAKRADKIETFMNTVVPPVVSHLVDAPLYIINGLLALYMERNDVTWVSKTKPGMVILTIFLSRIELIKQQATIAAVPGTVVPPPPADPQEIFRSGELYNLLFDRLKHQFASLLPSQASIARSPESIGNDTYIWQFLASMAVGASTEQQHVLVEAVQEKVLYSARLATQGFLPQDAAARVASNVNLFLKALGLDISALGL</sequence>
<comment type="caution">
    <text evidence="1">The sequence shown here is derived from an EMBL/GenBank/DDBJ whole genome shotgun (WGS) entry which is preliminary data.</text>
</comment>